<organism evidence="1 2">
    <name type="scientific">Rhizophagus clarus</name>
    <dbReference type="NCBI Taxonomy" id="94130"/>
    <lineage>
        <taxon>Eukaryota</taxon>
        <taxon>Fungi</taxon>
        <taxon>Fungi incertae sedis</taxon>
        <taxon>Mucoromycota</taxon>
        <taxon>Glomeromycotina</taxon>
        <taxon>Glomeromycetes</taxon>
        <taxon>Glomerales</taxon>
        <taxon>Glomeraceae</taxon>
        <taxon>Rhizophagus</taxon>
    </lineage>
</organism>
<dbReference type="EMBL" id="BLAL01000079">
    <property type="protein sequence ID" value="GES84244.1"/>
    <property type="molecule type" value="Genomic_DNA"/>
</dbReference>
<comment type="caution">
    <text evidence="1">The sequence shown here is derived from an EMBL/GenBank/DDBJ whole genome shotgun (WGS) entry which is preliminary data.</text>
</comment>
<name>A0A8H3QPJ2_9GLOM</name>
<protein>
    <submittedName>
        <fullName evidence="1">Uncharacterized protein</fullName>
    </submittedName>
</protein>
<accession>A0A8H3QPJ2</accession>
<gene>
    <name evidence="1" type="ORF">RCL2_001137100</name>
</gene>
<sequence length="72" mass="8301">MGPAYPVVDSNEAICCEYILTILYAAISLLKDLFILFQMTVTGAESSRHMDYAIKNHRWVIQRNNLHNQTKE</sequence>
<dbReference type="AlphaFoldDB" id="A0A8H3QPJ2"/>
<dbReference type="OrthoDB" id="10492243at2759"/>
<evidence type="ECO:0000313" key="1">
    <source>
        <dbReference type="EMBL" id="GES84244.1"/>
    </source>
</evidence>
<evidence type="ECO:0000313" key="2">
    <source>
        <dbReference type="Proteomes" id="UP000615446"/>
    </source>
</evidence>
<dbReference type="Proteomes" id="UP000615446">
    <property type="component" value="Unassembled WGS sequence"/>
</dbReference>
<reference evidence="1" key="1">
    <citation type="submission" date="2019-10" db="EMBL/GenBank/DDBJ databases">
        <title>Conservation and host-specific expression of non-tandemly repeated heterogenous ribosome RNA gene in arbuscular mycorrhizal fungi.</title>
        <authorList>
            <person name="Maeda T."/>
            <person name="Kobayashi Y."/>
            <person name="Nakagawa T."/>
            <person name="Ezawa T."/>
            <person name="Yamaguchi K."/>
            <person name="Bino T."/>
            <person name="Nishimoto Y."/>
            <person name="Shigenobu S."/>
            <person name="Kawaguchi M."/>
        </authorList>
    </citation>
    <scope>NUCLEOTIDE SEQUENCE</scope>
    <source>
        <strain evidence="1">HR1</strain>
    </source>
</reference>
<proteinExistence type="predicted"/>